<comment type="similarity">
    <text evidence="1">Belongs to the metallo-dependent hydrolases superfamily. NagA family.</text>
</comment>
<protein>
    <submittedName>
        <fullName evidence="4">N-acetylglucosamine-6-phosphate deacetylase</fullName>
    </submittedName>
</protein>
<dbReference type="HOGENOM" id="CLU_032482_3_1_6"/>
<dbReference type="Pfam" id="PF01979">
    <property type="entry name" value="Amidohydro_1"/>
    <property type="match status" value="1"/>
</dbReference>
<keyword evidence="2" id="KW-0378">Hydrolase</keyword>
<gene>
    <name evidence="4" type="ORF">MED297_03130</name>
</gene>
<evidence type="ECO:0000256" key="1">
    <source>
        <dbReference type="ARBA" id="ARBA00010716"/>
    </source>
</evidence>
<comment type="caution">
    <text evidence="4">The sequence shown here is derived from an EMBL/GenBank/DDBJ whole genome shotgun (WGS) entry which is preliminary data.</text>
</comment>
<dbReference type="PANTHER" id="PTHR11113">
    <property type="entry name" value="N-ACETYLGLUCOSAMINE-6-PHOSPHATE DEACETYLASE"/>
    <property type="match status" value="1"/>
</dbReference>
<dbReference type="STRING" id="314283.MED297_03130"/>
<dbReference type="SUPFAM" id="SSF51556">
    <property type="entry name" value="Metallo-dependent hydrolases"/>
    <property type="match status" value="1"/>
</dbReference>
<dbReference type="GO" id="GO:0006046">
    <property type="term" value="P:N-acetylglucosamine catabolic process"/>
    <property type="evidence" value="ECO:0007669"/>
    <property type="project" value="TreeGrafter"/>
</dbReference>
<evidence type="ECO:0000313" key="5">
    <source>
        <dbReference type="Proteomes" id="UP000005953"/>
    </source>
</evidence>
<evidence type="ECO:0000313" key="4">
    <source>
        <dbReference type="EMBL" id="EAR07759.1"/>
    </source>
</evidence>
<keyword evidence="5" id="KW-1185">Reference proteome</keyword>
<evidence type="ECO:0000259" key="3">
    <source>
        <dbReference type="Pfam" id="PF01979"/>
    </source>
</evidence>
<dbReference type="Gene3D" id="3.20.20.140">
    <property type="entry name" value="Metal-dependent hydrolases"/>
    <property type="match status" value="1"/>
</dbReference>
<dbReference type="PANTHER" id="PTHR11113:SF14">
    <property type="entry name" value="N-ACETYLGLUCOSAMINE-6-PHOSPHATE DEACETYLASE"/>
    <property type="match status" value="1"/>
</dbReference>
<dbReference type="AlphaFoldDB" id="A4BJA1"/>
<evidence type="ECO:0000256" key="2">
    <source>
        <dbReference type="ARBA" id="ARBA00022801"/>
    </source>
</evidence>
<dbReference type="Gene3D" id="2.30.40.10">
    <property type="entry name" value="Urease, subunit C, domain 1"/>
    <property type="match status" value="1"/>
</dbReference>
<dbReference type="InterPro" id="IPR006680">
    <property type="entry name" value="Amidohydro-rel"/>
</dbReference>
<accession>A4BJA1</accession>
<dbReference type="InterPro" id="IPR011059">
    <property type="entry name" value="Metal-dep_hydrolase_composite"/>
</dbReference>
<sequence>MTGREPGVVGAAFALDDTWTGLITDGIHVHPGSIRLALKNKGFEKIFLVSDAMATVGSTQKSFELYGERIEEQDGRLVNQEGRLAGSAITLLDGIRYCIQSMSLPPEQVLAMVTRVPASYMQLEQQHGQLRDGAIADICYLDDDYNVQGVWREGEPIFTKQEANR</sequence>
<feature type="domain" description="Amidohydrolase-related" evidence="3">
    <location>
        <begin position="34"/>
        <end position="155"/>
    </location>
</feature>
<proteinExistence type="inferred from homology"/>
<dbReference type="InterPro" id="IPR032466">
    <property type="entry name" value="Metal_Hydrolase"/>
</dbReference>
<organism evidence="4 5">
    <name type="scientific">Reinekea blandensis MED297</name>
    <dbReference type="NCBI Taxonomy" id="314283"/>
    <lineage>
        <taxon>Bacteria</taxon>
        <taxon>Pseudomonadati</taxon>
        <taxon>Pseudomonadota</taxon>
        <taxon>Gammaproteobacteria</taxon>
        <taxon>Oceanospirillales</taxon>
        <taxon>Saccharospirillaceae</taxon>
        <taxon>Reinekea</taxon>
    </lineage>
</organism>
<dbReference type="Proteomes" id="UP000005953">
    <property type="component" value="Unassembled WGS sequence"/>
</dbReference>
<dbReference type="SUPFAM" id="SSF51338">
    <property type="entry name" value="Composite domain of metallo-dependent hydrolases"/>
    <property type="match status" value="1"/>
</dbReference>
<name>A4BJA1_9GAMM</name>
<dbReference type="GO" id="GO:0008448">
    <property type="term" value="F:N-acetylglucosamine-6-phosphate deacetylase activity"/>
    <property type="evidence" value="ECO:0007669"/>
    <property type="project" value="TreeGrafter"/>
</dbReference>
<reference evidence="4 5" key="1">
    <citation type="submission" date="2006-02" db="EMBL/GenBank/DDBJ databases">
        <authorList>
            <person name="Pinhassi J."/>
            <person name="Pedros-Alio C."/>
            <person name="Ferriera S."/>
            <person name="Johnson J."/>
            <person name="Kravitz S."/>
            <person name="Halpern A."/>
            <person name="Remington K."/>
            <person name="Beeson K."/>
            <person name="Tran B."/>
            <person name="Rogers Y.-H."/>
            <person name="Friedman R."/>
            <person name="Venter J.C."/>
        </authorList>
    </citation>
    <scope>NUCLEOTIDE SEQUENCE [LARGE SCALE GENOMIC DNA]</scope>
    <source>
        <strain evidence="4 5">MED297</strain>
    </source>
</reference>
<dbReference type="EMBL" id="AAOE01000032">
    <property type="protein sequence ID" value="EAR07759.1"/>
    <property type="molecule type" value="Genomic_DNA"/>
</dbReference>